<protein>
    <submittedName>
        <fullName evidence="3">Uncharacterized protein</fullName>
    </submittedName>
</protein>
<dbReference type="GO" id="GO:0016020">
    <property type="term" value="C:membrane"/>
    <property type="evidence" value="ECO:0007669"/>
    <property type="project" value="InterPro"/>
</dbReference>
<reference evidence="3 4" key="1">
    <citation type="submission" date="2018-08" db="EMBL/GenBank/DDBJ databases">
        <authorList>
            <person name="Laetsch R D."/>
            <person name="Stevens L."/>
            <person name="Kumar S."/>
            <person name="Blaxter L. M."/>
        </authorList>
    </citation>
    <scope>NUCLEOTIDE SEQUENCE [LARGE SCALE GENOMIC DNA]</scope>
</reference>
<dbReference type="EMBL" id="UPTC01000807">
    <property type="protein sequence ID" value="VBB30193.1"/>
    <property type="molecule type" value="Genomic_DNA"/>
</dbReference>
<keyword evidence="2" id="KW-1133">Transmembrane helix</keyword>
<dbReference type="Proteomes" id="UP000276991">
    <property type="component" value="Unassembled WGS sequence"/>
</dbReference>
<dbReference type="PANTHER" id="PTHR12365:SF9">
    <property type="entry name" value="PROTEIN SPROUTY HOMOLOG 3"/>
    <property type="match status" value="1"/>
</dbReference>
<dbReference type="InterPro" id="IPR051192">
    <property type="entry name" value="Sprouty_domain"/>
</dbReference>
<dbReference type="PANTHER" id="PTHR12365">
    <property type="entry name" value="SPROUTY"/>
    <property type="match status" value="1"/>
</dbReference>
<sequence>MQTANNSASTSVIMIQEQLSLCTSQTYKKKPVLVVRNESMKKLQAKKGTFICHRDISHVSDRISHPMDVVEKTRFLKEMRNFSVYENNDRIVLPKRKEGLKSPLRCFYCGEWFDCNENSSGSCKEAPDPIERTIRFFTCYPIAEGAVYHCCRSDDDMPVNISRFGQGYNVFSLGPRHVSPLKRMKRWLFLAFMSLIVPCLCCYFPAHMINKCFGGGKRGRHQSYHSIANFES</sequence>
<name>A0A498SET5_ACAVI</name>
<proteinExistence type="inferred from homology"/>
<evidence type="ECO:0000256" key="1">
    <source>
        <dbReference type="ARBA" id="ARBA00010964"/>
    </source>
</evidence>
<comment type="similarity">
    <text evidence="1">Belongs to the sprouty family.</text>
</comment>
<keyword evidence="2" id="KW-0812">Transmembrane</keyword>
<dbReference type="GO" id="GO:0048513">
    <property type="term" value="P:animal organ development"/>
    <property type="evidence" value="ECO:0007669"/>
    <property type="project" value="TreeGrafter"/>
</dbReference>
<dbReference type="OrthoDB" id="5786858at2759"/>
<dbReference type="InterPro" id="IPR007875">
    <property type="entry name" value="Sprouty"/>
</dbReference>
<dbReference type="AlphaFoldDB" id="A0A498SET5"/>
<dbReference type="GO" id="GO:0046580">
    <property type="term" value="P:negative regulation of Ras protein signal transduction"/>
    <property type="evidence" value="ECO:0007669"/>
    <property type="project" value="TreeGrafter"/>
</dbReference>
<evidence type="ECO:0000313" key="4">
    <source>
        <dbReference type="Proteomes" id="UP000276991"/>
    </source>
</evidence>
<keyword evidence="4" id="KW-1185">Reference proteome</keyword>
<keyword evidence="2" id="KW-0472">Membrane</keyword>
<accession>A0A498SET5</accession>
<evidence type="ECO:0000256" key="2">
    <source>
        <dbReference type="SAM" id="Phobius"/>
    </source>
</evidence>
<dbReference type="Pfam" id="PF05210">
    <property type="entry name" value="Sprouty"/>
    <property type="match status" value="1"/>
</dbReference>
<dbReference type="GO" id="GO:0005829">
    <property type="term" value="C:cytosol"/>
    <property type="evidence" value="ECO:0007669"/>
    <property type="project" value="TreeGrafter"/>
</dbReference>
<gene>
    <name evidence="3" type="ORF">NAV_LOCUS4984</name>
</gene>
<dbReference type="GO" id="GO:0040037">
    <property type="term" value="P:negative regulation of fibroblast growth factor receptor signaling pathway"/>
    <property type="evidence" value="ECO:0007669"/>
    <property type="project" value="TreeGrafter"/>
</dbReference>
<feature type="transmembrane region" description="Helical" evidence="2">
    <location>
        <begin position="187"/>
        <end position="206"/>
    </location>
</feature>
<organism evidence="3 4">
    <name type="scientific">Acanthocheilonema viteae</name>
    <name type="common">Filarial nematode worm</name>
    <name type="synonym">Dipetalonema viteae</name>
    <dbReference type="NCBI Taxonomy" id="6277"/>
    <lineage>
        <taxon>Eukaryota</taxon>
        <taxon>Metazoa</taxon>
        <taxon>Ecdysozoa</taxon>
        <taxon>Nematoda</taxon>
        <taxon>Chromadorea</taxon>
        <taxon>Rhabditida</taxon>
        <taxon>Spirurina</taxon>
        <taxon>Spiruromorpha</taxon>
        <taxon>Filarioidea</taxon>
        <taxon>Onchocercidae</taxon>
        <taxon>Acanthocheilonema</taxon>
    </lineage>
</organism>
<evidence type="ECO:0000313" key="3">
    <source>
        <dbReference type="EMBL" id="VBB30193.1"/>
    </source>
</evidence>
<dbReference type="STRING" id="6277.A0A498SET5"/>